<evidence type="ECO:0008006" key="3">
    <source>
        <dbReference type="Google" id="ProtNLM"/>
    </source>
</evidence>
<name>A0A412CDL3_9FIRM</name>
<evidence type="ECO:0000313" key="2">
    <source>
        <dbReference type="Proteomes" id="UP000286147"/>
    </source>
</evidence>
<organism evidence="1 2">
    <name type="scientific">Megamonas rupellensis</name>
    <dbReference type="NCBI Taxonomy" id="491921"/>
    <lineage>
        <taxon>Bacteria</taxon>
        <taxon>Bacillati</taxon>
        <taxon>Bacillota</taxon>
        <taxon>Negativicutes</taxon>
        <taxon>Selenomonadales</taxon>
        <taxon>Selenomonadaceae</taxon>
        <taxon>Megamonas</taxon>
    </lineage>
</organism>
<proteinExistence type="predicted"/>
<evidence type="ECO:0000313" key="1">
    <source>
        <dbReference type="EMBL" id="RGQ81292.1"/>
    </source>
</evidence>
<dbReference type="Proteomes" id="UP000286147">
    <property type="component" value="Unassembled WGS sequence"/>
</dbReference>
<dbReference type="RefSeq" id="WP_075554737.1">
    <property type="nucleotide sequence ID" value="NZ_QRTP01000020.1"/>
</dbReference>
<sequence length="80" mass="9597">MGRSLLQTKTDATGALYVQPKHLVDMYSMSRTTIWRLLKTMKQIPKYKKSFRDLGWQLKLVKLADFEKFLQEQERQYVKN</sequence>
<dbReference type="EMBL" id="QRTP01000020">
    <property type="protein sequence ID" value="RGQ81292.1"/>
    <property type="molecule type" value="Genomic_DNA"/>
</dbReference>
<gene>
    <name evidence="1" type="ORF">DWY77_08145</name>
</gene>
<protein>
    <recommendedName>
        <fullName evidence="3">DNA-binding protein</fullName>
    </recommendedName>
</protein>
<comment type="caution">
    <text evidence="1">The sequence shown here is derived from an EMBL/GenBank/DDBJ whole genome shotgun (WGS) entry which is preliminary data.</text>
</comment>
<reference evidence="1 2" key="1">
    <citation type="submission" date="2018-08" db="EMBL/GenBank/DDBJ databases">
        <title>A genome reference for cultivated species of the human gut microbiota.</title>
        <authorList>
            <person name="Zou Y."/>
            <person name="Xue W."/>
            <person name="Luo G."/>
        </authorList>
    </citation>
    <scope>NUCLEOTIDE SEQUENCE [LARGE SCALE GENOMIC DNA]</scope>
    <source>
        <strain evidence="1 2">AF27-12</strain>
    </source>
</reference>
<accession>A0A412CDL3</accession>
<dbReference type="AlphaFoldDB" id="A0A412CDL3"/>